<dbReference type="PANTHER" id="PTHR11306:SF0">
    <property type="entry name" value="PHOSPHATIDYLGLYCEROL_PHOSPHATIDYLINOSITOL TRANSFER PROTEIN"/>
    <property type="match status" value="1"/>
</dbReference>
<dbReference type="Gene3D" id="2.70.220.10">
    <property type="entry name" value="Ganglioside GM2 activator"/>
    <property type="match status" value="1"/>
</dbReference>
<proteinExistence type="inferred from homology"/>
<organism evidence="9 10">
    <name type="scientific">Amphimedon queenslandica</name>
    <name type="common">Sponge</name>
    <dbReference type="NCBI Taxonomy" id="400682"/>
    <lineage>
        <taxon>Eukaryota</taxon>
        <taxon>Metazoa</taxon>
        <taxon>Porifera</taxon>
        <taxon>Demospongiae</taxon>
        <taxon>Heteroscleromorpha</taxon>
        <taxon>Haplosclerida</taxon>
        <taxon>Niphatidae</taxon>
        <taxon>Amphimedon</taxon>
    </lineage>
</organism>
<dbReference type="AlphaFoldDB" id="A0AAN0IYX5"/>
<accession>A0AAN0IYX5</accession>
<dbReference type="InterPro" id="IPR003172">
    <property type="entry name" value="ML_dom"/>
</dbReference>
<evidence type="ECO:0000256" key="4">
    <source>
        <dbReference type="ARBA" id="ARBA00022448"/>
    </source>
</evidence>
<feature type="signal peptide" evidence="7">
    <location>
        <begin position="1"/>
        <end position="17"/>
    </location>
</feature>
<dbReference type="Pfam" id="PF02221">
    <property type="entry name" value="E1_DerP2_DerF2"/>
    <property type="match status" value="1"/>
</dbReference>
<dbReference type="RefSeq" id="XP_019849975.1">
    <property type="nucleotide sequence ID" value="XM_019994416.1"/>
</dbReference>
<evidence type="ECO:0000256" key="7">
    <source>
        <dbReference type="SAM" id="SignalP"/>
    </source>
</evidence>
<evidence type="ECO:0000256" key="2">
    <source>
        <dbReference type="ARBA" id="ARBA00006370"/>
    </source>
</evidence>
<evidence type="ECO:0000313" key="10">
    <source>
        <dbReference type="Proteomes" id="UP000007879"/>
    </source>
</evidence>
<name>A0AAN0IYX5_AMPQE</name>
<evidence type="ECO:0000256" key="3">
    <source>
        <dbReference type="ARBA" id="ARBA00011245"/>
    </source>
</evidence>
<dbReference type="InterPro" id="IPR036846">
    <property type="entry name" value="GM2-AP_sf"/>
</dbReference>
<keyword evidence="6" id="KW-0445">Lipid transport</keyword>
<feature type="chain" id="PRO_5042885066" description="MD-2-related lipid-recognition domain-containing protein" evidence="7">
    <location>
        <begin position="18"/>
        <end position="169"/>
    </location>
</feature>
<keyword evidence="4" id="KW-0813">Transport</keyword>
<dbReference type="GO" id="GO:0015918">
    <property type="term" value="P:sterol transport"/>
    <property type="evidence" value="ECO:0007669"/>
    <property type="project" value="InterPro"/>
</dbReference>
<reference evidence="9" key="2">
    <citation type="submission" date="2024-06" db="UniProtKB">
        <authorList>
            <consortium name="EnsemblMetazoa"/>
        </authorList>
    </citation>
    <scope>IDENTIFICATION</scope>
</reference>
<dbReference type="SUPFAM" id="SSF81296">
    <property type="entry name" value="E set domains"/>
    <property type="match status" value="1"/>
</dbReference>
<dbReference type="SMART" id="SM00737">
    <property type="entry name" value="ML"/>
    <property type="match status" value="1"/>
</dbReference>
<dbReference type="InterPro" id="IPR039670">
    <property type="entry name" value="NPC2-like"/>
</dbReference>
<evidence type="ECO:0000256" key="1">
    <source>
        <dbReference type="ARBA" id="ARBA00002053"/>
    </source>
</evidence>
<feature type="domain" description="MD-2-related lipid-recognition" evidence="8">
    <location>
        <begin position="36"/>
        <end position="162"/>
    </location>
</feature>
<dbReference type="GO" id="GO:0032934">
    <property type="term" value="F:sterol binding"/>
    <property type="evidence" value="ECO:0007669"/>
    <property type="project" value="InterPro"/>
</dbReference>
<dbReference type="Proteomes" id="UP000007879">
    <property type="component" value="Unassembled WGS sequence"/>
</dbReference>
<comment type="similarity">
    <text evidence="2">Belongs to the NPC2 family.</text>
</comment>
<comment type="function">
    <text evidence="1">Catalyzes the intermembrane transfer of phosphatidylglycerol and phosphatidylinositol.</text>
</comment>
<keyword evidence="5 7" id="KW-0732">Signal</keyword>
<reference evidence="10" key="1">
    <citation type="journal article" date="2010" name="Nature">
        <title>The Amphimedon queenslandica genome and the evolution of animal complexity.</title>
        <authorList>
            <person name="Srivastava M."/>
            <person name="Simakov O."/>
            <person name="Chapman J."/>
            <person name="Fahey B."/>
            <person name="Gauthier M.E."/>
            <person name="Mitros T."/>
            <person name="Richards G.S."/>
            <person name="Conaco C."/>
            <person name="Dacre M."/>
            <person name="Hellsten U."/>
            <person name="Larroux C."/>
            <person name="Putnam N.H."/>
            <person name="Stanke M."/>
            <person name="Adamska M."/>
            <person name="Darling A."/>
            <person name="Degnan S.M."/>
            <person name="Oakley T.H."/>
            <person name="Plachetzki D.C."/>
            <person name="Zhai Y."/>
            <person name="Adamski M."/>
            <person name="Calcino A."/>
            <person name="Cummins S.F."/>
            <person name="Goodstein D.M."/>
            <person name="Harris C."/>
            <person name="Jackson D.J."/>
            <person name="Leys S.P."/>
            <person name="Shu S."/>
            <person name="Woodcroft B.J."/>
            <person name="Vervoort M."/>
            <person name="Kosik K.S."/>
            <person name="Manning G."/>
            <person name="Degnan B.M."/>
            <person name="Rokhsar D.S."/>
        </authorList>
    </citation>
    <scope>NUCLEOTIDE SEQUENCE [LARGE SCALE GENOMIC DNA]</scope>
</reference>
<evidence type="ECO:0000313" key="9">
    <source>
        <dbReference type="EnsemblMetazoa" id="XP_019849975.1"/>
    </source>
</evidence>
<keyword evidence="10" id="KW-1185">Reference proteome</keyword>
<dbReference type="EnsemblMetazoa" id="XM_019994416.1">
    <property type="protein sequence ID" value="XP_019849975.1"/>
    <property type="gene ID" value="LOC109580857"/>
</dbReference>
<evidence type="ECO:0000259" key="8">
    <source>
        <dbReference type="SMART" id="SM00737"/>
    </source>
</evidence>
<dbReference type="PANTHER" id="PTHR11306">
    <property type="entry name" value="NIEMANN PICK TYPE C2 PROTEIN NPC2-RELATED"/>
    <property type="match status" value="1"/>
</dbReference>
<sequence length="169" mass="19971">MMMRSIISLLLVSLLSALSLTRDAQKEENKFNAIHWSYCSNYTGRYFKINYIDTTYVYNTKYNNTDVKMNIDIYETISYATIHFIVKYNFHDTFNVTLIDEYFNFCDMWVDIVKEHCPIKPGNYNMSKSLNPPPMFPKGQYYGKIVTFNEKGQDFACILLDMKDTKQQD</sequence>
<dbReference type="KEGG" id="aqu:109580857"/>
<dbReference type="GeneID" id="109580857"/>
<evidence type="ECO:0000256" key="5">
    <source>
        <dbReference type="ARBA" id="ARBA00022729"/>
    </source>
</evidence>
<dbReference type="InterPro" id="IPR014756">
    <property type="entry name" value="Ig_E-set"/>
</dbReference>
<protein>
    <recommendedName>
        <fullName evidence="8">MD-2-related lipid-recognition domain-containing protein</fullName>
    </recommendedName>
</protein>
<evidence type="ECO:0000256" key="6">
    <source>
        <dbReference type="ARBA" id="ARBA00023055"/>
    </source>
</evidence>
<comment type="subunit">
    <text evidence="3">Monomer.</text>
</comment>